<evidence type="ECO:0000256" key="1">
    <source>
        <dbReference type="SAM" id="MobiDB-lite"/>
    </source>
</evidence>
<keyword evidence="3" id="KW-1185">Reference proteome</keyword>
<feature type="region of interest" description="Disordered" evidence="1">
    <location>
        <begin position="217"/>
        <end position="243"/>
    </location>
</feature>
<protein>
    <submittedName>
        <fullName evidence="2">Uncharacterized protein</fullName>
    </submittedName>
</protein>
<dbReference type="EMBL" id="DF847446">
    <property type="protein sequence ID" value="GAT51886.1"/>
    <property type="molecule type" value="Genomic_DNA"/>
</dbReference>
<reference evidence="2" key="1">
    <citation type="submission" date="2014-09" db="EMBL/GenBank/DDBJ databases">
        <title>Genome sequence of the luminous mushroom Mycena chlorophos for searching fungal bioluminescence genes.</title>
        <authorList>
            <person name="Tanaka Y."/>
            <person name="Kasuga D."/>
            <person name="Oba Y."/>
            <person name="Hase S."/>
            <person name="Sato K."/>
            <person name="Oba Y."/>
            <person name="Sakakibara Y."/>
        </authorList>
    </citation>
    <scope>NUCLEOTIDE SEQUENCE</scope>
</reference>
<feature type="compositionally biased region" description="Low complexity" evidence="1">
    <location>
        <begin position="493"/>
        <end position="506"/>
    </location>
</feature>
<name>A0ABQ0LLI4_MYCCL</name>
<sequence>MRRRDPNPSTPVIHLSSFNVSLHAWIVSPWRLPTSRLNRRRAIGDAPSDAKRSRACHSARDLHSGYMRRWRSSTRLPEEGLVGRPLYRPAIPFAHTDHPPHFLFPRNLPRIAPCSWTIRFHPFENPVTSRIIFRNPHLDTTPSPLDGLARNSDPCGITHRRVALQNGVADLAAVVGRYCVLLLPRHGLEVGTVDIRVVATQNPHLWELRDARYPPRLRGLGSGPSKRHTVGVGPSPTSTQPPAYTAATSEISRSLVYSPLLCASSHLRTSPSLSGMHDFTDTASASRFVDGVVESLKIREVAAGSYESSDECYVVVCLAFPACSPPVPSPSIPVCSAAPSTPPTSLVLRTYSPLPYLPRIIPIRTFHPVHRRYYLTVSVVSSFVVIEPLTLVPHGLFYPSHLAFHDYTIPHTYGGELPDVAGAGGVALYADSDDILCCSESASWQTGIRRCRLYGAYFLGLVCVGAHCNAGGPFPSITSPSSGGFPINEQALTSSTPTTPSPSSSPFVGAPLSPLGRGGLCRGAGVT</sequence>
<evidence type="ECO:0000313" key="3">
    <source>
        <dbReference type="Proteomes" id="UP000815677"/>
    </source>
</evidence>
<feature type="region of interest" description="Disordered" evidence="1">
    <location>
        <begin position="487"/>
        <end position="514"/>
    </location>
</feature>
<dbReference type="Proteomes" id="UP000815677">
    <property type="component" value="Unassembled WGS sequence"/>
</dbReference>
<evidence type="ECO:0000313" key="2">
    <source>
        <dbReference type="EMBL" id="GAT51886.1"/>
    </source>
</evidence>
<gene>
    <name evidence="2" type="ORF">MCHLO_08989</name>
</gene>
<accession>A0ABQ0LLI4</accession>
<proteinExistence type="predicted"/>
<organism evidence="2 3">
    <name type="scientific">Mycena chlorophos</name>
    <name type="common">Agaric fungus</name>
    <name type="synonym">Agaricus chlorophos</name>
    <dbReference type="NCBI Taxonomy" id="658473"/>
    <lineage>
        <taxon>Eukaryota</taxon>
        <taxon>Fungi</taxon>
        <taxon>Dikarya</taxon>
        <taxon>Basidiomycota</taxon>
        <taxon>Agaricomycotina</taxon>
        <taxon>Agaricomycetes</taxon>
        <taxon>Agaricomycetidae</taxon>
        <taxon>Agaricales</taxon>
        <taxon>Marasmiineae</taxon>
        <taxon>Mycenaceae</taxon>
        <taxon>Mycena</taxon>
    </lineage>
</organism>